<dbReference type="PANTHER" id="PTHR38702:SF1">
    <property type="entry name" value="CALPONIN-HOMOLOGY (CH) DOMAIN-CONTAINING PROTEIN"/>
    <property type="match status" value="1"/>
</dbReference>
<feature type="compositionally biased region" description="Polar residues" evidence="1">
    <location>
        <begin position="17"/>
        <end position="26"/>
    </location>
</feature>
<feature type="region of interest" description="Disordered" evidence="1">
    <location>
        <begin position="636"/>
        <end position="658"/>
    </location>
</feature>
<dbReference type="RefSeq" id="XP_041198471.1">
    <property type="nucleotide sequence ID" value="XM_041337644.1"/>
</dbReference>
<evidence type="ECO:0000313" key="3">
    <source>
        <dbReference type="Proteomes" id="UP000807769"/>
    </source>
</evidence>
<dbReference type="OrthoDB" id="2534759at2759"/>
<organism evidence="2 3">
    <name type="scientific">Suillus subaureus</name>
    <dbReference type="NCBI Taxonomy" id="48587"/>
    <lineage>
        <taxon>Eukaryota</taxon>
        <taxon>Fungi</taxon>
        <taxon>Dikarya</taxon>
        <taxon>Basidiomycota</taxon>
        <taxon>Agaricomycotina</taxon>
        <taxon>Agaricomycetes</taxon>
        <taxon>Agaricomycetidae</taxon>
        <taxon>Boletales</taxon>
        <taxon>Suillineae</taxon>
        <taxon>Suillaceae</taxon>
        <taxon>Suillus</taxon>
    </lineage>
</organism>
<feature type="region of interest" description="Disordered" evidence="1">
    <location>
        <begin position="1"/>
        <end position="58"/>
    </location>
</feature>
<proteinExistence type="predicted"/>
<name>A0A9P7JID7_9AGAM</name>
<dbReference type="AlphaFoldDB" id="A0A9P7JID7"/>
<feature type="region of interest" description="Disordered" evidence="1">
    <location>
        <begin position="286"/>
        <end position="323"/>
    </location>
</feature>
<comment type="caution">
    <text evidence="2">The sequence shown here is derived from an EMBL/GenBank/DDBJ whole genome shotgun (WGS) entry which is preliminary data.</text>
</comment>
<protein>
    <submittedName>
        <fullName evidence="2">Uncharacterized protein</fullName>
    </submittedName>
</protein>
<accession>A0A9P7JID7</accession>
<reference evidence="2" key="1">
    <citation type="journal article" date="2020" name="New Phytol.">
        <title>Comparative genomics reveals dynamic genome evolution in host specialist ectomycorrhizal fungi.</title>
        <authorList>
            <person name="Lofgren L.A."/>
            <person name="Nguyen N.H."/>
            <person name="Vilgalys R."/>
            <person name="Ruytinx J."/>
            <person name="Liao H.L."/>
            <person name="Branco S."/>
            <person name="Kuo A."/>
            <person name="LaButti K."/>
            <person name="Lipzen A."/>
            <person name="Andreopoulos W."/>
            <person name="Pangilinan J."/>
            <person name="Riley R."/>
            <person name="Hundley H."/>
            <person name="Na H."/>
            <person name="Barry K."/>
            <person name="Grigoriev I.V."/>
            <person name="Stajich J.E."/>
            <person name="Kennedy P.G."/>
        </authorList>
    </citation>
    <scope>NUCLEOTIDE SEQUENCE</scope>
    <source>
        <strain evidence="2">MN1</strain>
    </source>
</reference>
<feature type="compositionally biased region" description="Polar residues" evidence="1">
    <location>
        <begin position="643"/>
        <end position="653"/>
    </location>
</feature>
<keyword evidence="3" id="KW-1185">Reference proteome</keyword>
<dbReference type="EMBL" id="JABBWG010000003">
    <property type="protein sequence ID" value="KAG1824754.1"/>
    <property type="molecule type" value="Genomic_DNA"/>
</dbReference>
<feature type="compositionally biased region" description="Basic and acidic residues" evidence="1">
    <location>
        <begin position="422"/>
        <end position="431"/>
    </location>
</feature>
<feature type="compositionally biased region" description="Low complexity" evidence="1">
    <location>
        <begin position="445"/>
        <end position="459"/>
    </location>
</feature>
<gene>
    <name evidence="2" type="ORF">BJ212DRAFT_1423926</name>
</gene>
<dbReference type="Proteomes" id="UP000807769">
    <property type="component" value="Unassembled WGS sequence"/>
</dbReference>
<evidence type="ECO:0000256" key="1">
    <source>
        <dbReference type="SAM" id="MobiDB-lite"/>
    </source>
</evidence>
<feature type="region of interest" description="Disordered" evidence="1">
    <location>
        <begin position="422"/>
        <end position="459"/>
    </location>
</feature>
<evidence type="ECO:0000313" key="2">
    <source>
        <dbReference type="EMBL" id="KAG1824754.1"/>
    </source>
</evidence>
<feature type="compositionally biased region" description="Basic and acidic residues" evidence="1">
    <location>
        <begin position="314"/>
        <end position="323"/>
    </location>
</feature>
<dbReference type="PANTHER" id="PTHR38702">
    <property type="entry name" value="CALPONIN-HOMOLOGY (CH) DOMAIN-CONTAINING PROTEIN"/>
    <property type="match status" value="1"/>
</dbReference>
<dbReference type="GeneID" id="64631660"/>
<sequence length="701" mass="78144">MASPSPSLTPPALTPDYTGSTSTDSQSHAEVKHLKARRSTAFYPNMNSANKPVKPFSRSAAKRQSVMTLGSIEHLQHYFTKTGIVAKPNPSKKFSNQLVPALGGISTAKSAKASLGSLSEFELPPSPIIPQIQQPPFPPFVKTYETDPEAFLPGVIEDLMAVADAWGLSSSKNDSPKRDLDLLSPHASDTSRDRLDILNLLKITTRAIRSVRNYVIALPDDSAGTLRSHYRSKVAASPPHPKRNASHQKAQADPLSLIRKSALEVLAVLRELEERSRVPLSDEVYDMQSDHGSVPDHSGASPSRVASPAAISDTSHDHDHDLSIDPDMSISFVHVQGRHESVPVWEDDYYDSIMSEEEGEKRDHWDDRLVLGGGWLYKQDMTLADLAKEEEVVRRYVDVVDDVLFGEVKEGKRGWEREHERFAKKEREGRAKNRRVSAGDADPFRSPSSPPSSRRAVSSGLLDSMQRLTMMEENEDMTTLTEEESVDEEDLPEWAMRGSIAEHPLGRAHALIHALLPEHLCSLLPPATDRNAFLLALSSGQFLCIAYNTGVRWSRKPWGFISPDSIHDIVALEAAEDEKERSKTGWTFRRTDNLRLWAAYVVLFSRLCNLTSARQLSSALKIRYLLPMIVPSAPGRTDHQLKPSHSTPANSPSKVRFPSTEPPIIFDPRLVARKDEGWDTMLQDTLLRWVEVVVGERRGER</sequence>
<feature type="region of interest" description="Disordered" evidence="1">
    <location>
        <begin position="229"/>
        <end position="253"/>
    </location>
</feature>